<reference evidence="5 6" key="1">
    <citation type="submission" date="2019-05" db="EMBL/GenBank/DDBJ databases">
        <title>Microbulbifer harenosus sp. nov., an alginate-degrading bacterium isolated from coastal sand.</title>
        <authorList>
            <person name="Huang H."/>
            <person name="Mo K."/>
            <person name="Bao S."/>
        </authorList>
    </citation>
    <scope>NUCLEOTIDE SEQUENCE [LARGE SCALE GENOMIC DNA]</scope>
    <source>
        <strain evidence="5 6">HB161719</strain>
    </source>
</reference>
<keyword evidence="3" id="KW-0804">Transcription</keyword>
<dbReference type="SUPFAM" id="SSF55785">
    <property type="entry name" value="PYP-like sensor domain (PAS domain)"/>
    <property type="match status" value="1"/>
</dbReference>
<name>A0ABY2UQ36_9GAMM</name>
<dbReference type="InterPro" id="IPR035965">
    <property type="entry name" value="PAS-like_dom_sf"/>
</dbReference>
<organism evidence="5 6">
    <name type="scientific">Microbulbifer harenosus</name>
    <dbReference type="NCBI Taxonomy" id="2576840"/>
    <lineage>
        <taxon>Bacteria</taxon>
        <taxon>Pseudomonadati</taxon>
        <taxon>Pseudomonadota</taxon>
        <taxon>Gammaproteobacteria</taxon>
        <taxon>Cellvibrionales</taxon>
        <taxon>Microbulbiferaceae</taxon>
        <taxon>Microbulbifer</taxon>
    </lineage>
</organism>
<dbReference type="Pfam" id="PF00196">
    <property type="entry name" value="GerE"/>
    <property type="match status" value="1"/>
</dbReference>
<comment type="caution">
    <text evidence="5">The sequence shown here is derived from an EMBL/GenBank/DDBJ whole genome shotgun (WGS) entry which is preliminary data.</text>
</comment>
<keyword evidence="6" id="KW-1185">Reference proteome</keyword>
<dbReference type="InterPro" id="IPR000792">
    <property type="entry name" value="Tscrpt_reg_LuxR_C"/>
</dbReference>
<dbReference type="PRINTS" id="PR00038">
    <property type="entry name" value="HTHLUXR"/>
</dbReference>
<proteinExistence type="predicted"/>
<feature type="domain" description="HTH luxR-type" evidence="4">
    <location>
        <begin position="198"/>
        <end position="263"/>
    </location>
</feature>
<dbReference type="RefSeq" id="WP_138234302.1">
    <property type="nucleotide sequence ID" value="NZ_CP185860.1"/>
</dbReference>
<dbReference type="Gene3D" id="1.10.10.10">
    <property type="entry name" value="Winged helix-like DNA-binding domain superfamily/Winged helix DNA-binding domain"/>
    <property type="match status" value="1"/>
</dbReference>
<dbReference type="PROSITE" id="PS50043">
    <property type="entry name" value="HTH_LUXR_2"/>
    <property type="match status" value="1"/>
</dbReference>
<dbReference type="PANTHER" id="PTHR44688">
    <property type="entry name" value="DNA-BINDING TRANSCRIPTIONAL ACTIVATOR DEVR_DOSR"/>
    <property type="match status" value="1"/>
</dbReference>
<dbReference type="InterPro" id="IPR036388">
    <property type="entry name" value="WH-like_DNA-bd_sf"/>
</dbReference>
<accession>A0ABY2UQ36</accession>
<gene>
    <name evidence="5" type="ORF">FDY93_03205</name>
</gene>
<dbReference type="EMBL" id="VANI01000004">
    <property type="protein sequence ID" value="TLM79129.1"/>
    <property type="molecule type" value="Genomic_DNA"/>
</dbReference>
<evidence type="ECO:0000313" key="5">
    <source>
        <dbReference type="EMBL" id="TLM79129.1"/>
    </source>
</evidence>
<evidence type="ECO:0000256" key="3">
    <source>
        <dbReference type="ARBA" id="ARBA00023163"/>
    </source>
</evidence>
<dbReference type="SUPFAM" id="SSF46894">
    <property type="entry name" value="C-terminal effector domain of the bipartite response regulators"/>
    <property type="match status" value="1"/>
</dbReference>
<dbReference type="Gene3D" id="3.30.450.20">
    <property type="entry name" value="PAS domain"/>
    <property type="match status" value="1"/>
</dbReference>
<evidence type="ECO:0000259" key="4">
    <source>
        <dbReference type="PROSITE" id="PS50043"/>
    </source>
</evidence>
<protein>
    <submittedName>
        <fullName evidence="5">Helix-turn-helix transcriptional regulator</fullName>
    </submittedName>
</protein>
<dbReference type="Proteomes" id="UP000306791">
    <property type="component" value="Unassembled WGS sequence"/>
</dbReference>
<sequence length="265" mass="30410">MADETQTGKPRTELLTGVWESRHEMLAQNRTALSGFRIDELMGRIFSNGPCYHYVFDLFDLSFLYISPQLEQHHDLRLNRLTFQDILEQIHPDDMAFVASAEATALRLVREQIGLEKITDYKFSYCFRFRVRDGSYRLFNHQSIVLTTDDEGRIGKSLNVHTDISHLCAENNYRLSMIGMNGEPSYLNIEVDGEPDTLQPSQPVFSQREISVIRLISRGFTSPEIARELALSEFTIKNHRKRILKKAGCQNMGQLFGSCIVEGLI</sequence>
<evidence type="ECO:0000256" key="2">
    <source>
        <dbReference type="ARBA" id="ARBA00023125"/>
    </source>
</evidence>
<dbReference type="PANTHER" id="PTHR44688:SF16">
    <property type="entry name" value="DNA-BINDING TRANSCRIPTIONAL ACTIVATOR DEVR_DOSR"/>
    <property type="match status" value="1"/>
</dbReference>
<dbReference type="CDD" id="cd06170">
    <property type="entry name" value="LuxR_C_like"/>
    <property type="match status" value="1"/>
</dbReference>
<dbReference type="SMART" id="SM00421">
    <property type="entry name" value="HTH_LUXR"/>
    <property type="match status" value="1"/>
</dbReference>
<evidence type="ECO:0000313" key="6">
    <source>
        <dbReference type="Proteomes" id="UP000306791"/>
    </source>
</evidence>
<keyword evidence="1" id="KW-0805">Transcription regulation</keyword>
<evidence type="ECO:0000256" key="1">
    <source>
        <dbReference type="ARBA" id="ARBA00023015"/>
    </source>
</evidence>
<dbReference type="InterPro" id="IPR016032">
    <property type="entry name" value="Sig_transdc_resp-reg_C-effctor"/>
</dbReference>
<keyword evidence="2" id="KW-0238">DNA-binding</keyword>
<dbReference type="PROSITE" id="PS00622">
    <property type="entry name" value="HTH_LUXR_1"/>
    <property type="match status" value="1"/>
</dbReference>